<dbReference type="Gene3D" id="2.160.20.20">
    <property type="match status" value="1"/>
</dbReference>
<dbReference type="InterPro" id="IPR012332">
    <property type="entry name" value="Autotransporter_pectin_lyase_C"/>
</dbReference>
<dbReference type="InterPro" id="IPR013424">
    <property type="entry name" value="Ice-binding_C"/>
</dbReference>
<reference evidence="3 4" key="1">
    <citation type="submission" date="2019-07" db="EMBL/GenBank/DDBJ databases">
        <title>Description of 53C-WASEF.</title>
        <authorList>
            <person name="Pitt A."/>
            <person name="Hahn M.W."/>
        </authorList>
    </citation>
    <scope>NUCLEOTIDE SEQUENCE [LARGE SCALE GENOMIC DNA]</scope>
    <source>
        <strain evidence="3 4">53C-WASEF</strain>
    </source>
</reference>
<keyword evidence="1 2" id="KW-0732">Signal</keyword>
<evidence type="ECO:0000256" key="2">
    <source>
        <dbReference type="SAM" id="SignalP"/>
    </source>
</evidence>
<feature type="signal peptide" evidence="2">
    <location>
        <begin position="1"/>
        <end position="41"/>
    </location>
</feature>
<name>A0A556QL27_9BACT</name>
<dbReference type="EMBL" id="VMBG01000002">
    <property type="protein sequence ID" value="TSJ77338.1"/>
    <property type="molecule type" value="Genomic_DNA"/>
</dbReference>
<protein>
    <submittedName>
        <fullName evidence="3">PEP-CTERM sorting domain-containing protein</fullName>
    </submittedName>
</protein>
<keyword evidence="4" id="KW-1185">Reference proteome</keyword>
<dbReference type="NCBIfam" id="TIGR02595">
    <property type="entry name" value="PEP_CTERM"/>
    <property type="match status" value="1"/>
</dbReference>
<evidence type="ECO:0000313" key="4">
    <source>
        <dbReference type="Proteomes" id="UP000315648"/>
    </source>
</evidence>
<dbReference type="NCBIfam" id="TIGR02601">
    <property type="entry name" value="autotrns_rpt"/>
    <property type="match status" value="3"/>
</dbReference>
<evidence type="ECO:0000256" key="1">
    <source>
        <dbReference type="ARBA" id="ARBA00022729"/>
    </source>
</evidence>
<dbReference type="OrthoDB" id="174589at2"/>
<feature type="chain" id="PRO_5021873707" evidence="2">
    <location>
        <begin position="42"/>
        <end position="917"/>
    </location>
</feature>
<comment type="caution">
    <text evidence="3">The sequence shown here is derived from an EMBL/GenBank/DDBJ whole genome shotgun (WGS) entry which is preliminary data.</text>
</comment>
<dbReference type="AlphaFoldDB" id="A0A556QL27"/>
<accession>A0A556QL27</accession>
<organism evidence="3 4">
    <name type="scientific">Rariglobus hedericola</name>
    <dbReference type="NCBI Taxonomy" id="2597822"/>
    <lineage>
        <taxon>Bacteria</taxon>
        <taxon>Pseudomonadati</taxon>
        <taxon>Verrucomicrobiota</taxon>
        <taxon>Opitutia</taxon>
        <taxon>Opitutales</taxon>
        <taxon>Opitutaceae</taxon>
        <taxon>Rariglobus</taxon>
    </lineage>
</organism>
<dbReference type="Pfam" id="PF12951">
    <property type="entry name" value="PATR"/>
    <property type="match status" value="3"/>
</dbReference>
<gene>
    <name evidence="3" type="ORF">FPL22_14685</name>
</gene>
<dbReference type="RefSeq" id="WP_144353741.1">
    <property type="nucleotide sequence ID" value="NZ_VMBG01000002.1"/>
</dbReference>
<dbReference type="Proteomes" id="UP000315648">
    <property type="component" value="Unassembled WGS sequence"/>
</dbReference>
<evidence type="ECO:0000313" key="3">
    <source>
        <dbReference type="EMBL" id="TSJ77338.1"/>
    </source>
</evidence>
<sequence length="917" mass="89450">MQKTGLFVPSFASLASSRLTRKSFAFALTLIAFAHLPVAQAASFYWDSDATGSGNDAIAGTGLGSTGNWNNSLSGTPLVNWWSGSGTTDQTWVNAGNNTAVFSGTAGTVSLTDNITAGGLLFNTTGYTINTGANTLTFATGSTITLNNIAAAAITGNVSGSGAVTLTRSTGTAGILTLNGTSTGGWSGATTLSNGAGLTLSGSNQALLNTSGIDLGGNITLVNTSLAEAGLNRISDTAAITSTGGTFTVTNTVAAATPYAETVGAVGVTSGKLNVVSTNANTGGTQVLTLGGLTQSGTGTVAFSAGGGLNTSTNRINVTGATQTPAGQIIGPWASIGLSATNQTNYAAYDAAGNIVSAGITGSAETTWTTPANTYGVTGGTTLTANRSVNALLATGGAQTLALNGFNLDTNGIMNGGTGLLTISGTGSIRQQGTAAGNLYINAGSGSGTITISSIIANNTGALSLVKSGSGTVTITGANTFTGDTIVQEGTLLVSGTTVTRGNIFVGSLGGGAAAVYGASNTNTWFNGSNTTNATVYSNGTLNIVNVPGGHLNNLTVIGGTVASAFGWVSGAINMTGGSITGNLFGLNSAVTTNASSATALISANVSTNFNSFTIADGEAAIDLNVTGVKSQSSLTKLGAGVMALSGANTFSGTTTVSAGTLLLRNSLALQNSPVITGGTGIAFDSSVSSRAFTFGGLAGSTNLSLLDNAANAVALTLKVGSTARSYSGVLSGAGSLTKSGTGVQTLTGLNTYTGGTNVTAGTLVYGNSFTMSGINTVTVAAAGVAGTDYATVGSTAGTLTFGGTLGINVTASLSGGESFTLFSKSGSGALAGDFGNTAGNVSITGTYAASLTNDGSGIWTGTDTNGSGLSFTFSASGLNAGLLTVSAVPEPSTYAAICGVLALAGATLQRRRSVRR</sequence>
<dbReference type="InterPro" id="IPR013425">
    <property type="entry name" value="Autotrns_rpt"/>
</dbReference>
<proteinExistence type="predicted"/>